<sequence length="84" mass="9849">MSIKKINSGYEVRFRVNGRGSRAHKKVFPTKAECERFQRYIIAQFETQADAKLLLEKSNTCTTYLNEWVYKMILPIFRTSLLVA</sequence>
<keyword evidence="2" id="KW-1185">Reference proteome</keyword>
<proteinExistence type="predicted"/>
<dbReference type="AlphaFoldDB" id="A0A366IXU7"/>
<organism evidence="1 2">
    <name type="scientific">Marinomonas rhizomae</name>
    <dbReference type="NCBI Taxonomy" id="491948"/>
    <lineage>
        <taxon>Bacteria</taxon>
        <taxon>Pseudomonadati</taxon>
        <taxon>Pseudomonadota</taxon>
        <taxon>Gammaproteobacteria</taxon>
        <taxon>Oceanospirillales</taxon>
        <taxon>Oceanospirillaceae</taxon>
        <taxon>Marinomonas</taxon>
    </lineage>
</organism>
<evidence type="ECO:0000313" key="1">
    <source>
        <dbReference type="EMBL" id="RBP78528.1"/>
    </source>
</evidence>
<dbReference type="OrthoDB" id="9057547at2"/>
<gene>
    <name evidence="1" type="ORF">DFP80_11924</name>
</gene>
<protein>
    <submittedName>
        <fullName evidence="1">Uncharacterized protein</fullName>
    </submittedName>
</protein>
<name>A0A366IXU7_9GAMM</name>
<comment type="caution">
    <text evidence="1">The sequence shown here is derived from an EMBL/GenBank/DDBJ whole genome shotgun (WGS) entry which is preliminary data.</text>
</comment>
<dbReference type="Proteomes" id="UP000252792">
    <property type="component" value="Unassembled WGS sequence"/>
</dbReference>
<dbReference type="EMBL" id="QNSE01000019">
    <property type="protein sequence ID" value="RBP78528.1"/>
    <property type="molecule type" value="Genomic_DNA"/>
</dbReference>
<accession>A0A366IXU7</accession>
<reference evidence="1 2" key="1">
    <citation type="submission" date="2018-06" db="EMBL/GenBank/DDBJ databases">
        <title>Genomic Encyclopedia of Type Strains, Phase III (KMG-III): the genomes of soil and plant-associated and newly described type strains.</title>
        <authorList>
            <person name="Whitman W."/>
        </authorList>
    </citation>
    <scope>NUCLEOTIDE SEQUENCE [LARGE SCALE GENOMIC DNA]</scope>
    <source>
        <strain evidence="1 2">CECT 7377</strain>
    </source>
</reference>
<evidence type="ECO:0000313" key="2">
    <source>
        <dbReference type="Proteomes" id="UP000252792"/>
    </source>
</evidence>
<dbReference type="RefSeq" id="WP_113918396.1">
    <property type="nucleotide sequence ID" value="NZ_QNSE01000019.1"/>
</dbReference>